<dbReference type="EMBL" id="CP063849">
    <property type="protein sequence ID" value="QOY85607.1"/>
    <property type="molecule type" value="Genomic_DNA"/>
</dbReference>
<dbReference type="PANTHER" id="PTHR24220:SF86">
    <property type="entry name" value="ABC TRANSPORTER ABCH.1"/>
    <property type="match status" value="1"/>
</dbReference>
<keyword evidence="1" id="KW-0813">Transport</keyword>
<dbReference type="GO" id="GO:0022857">
    <property type="term" value="F:transmembrane transporter activity"/>
    <property type="evidence" value="ECO:0007669"/>
    <property type="project" value="UniProtKB-ARBA"/>
</dbReference>
<dbReference type="FunFam" id="3.40.50.300:FF:000032">
    <property type="entry name" value="Export ABC transporter ATP-binding protein"/>
    <property type="match status" value="1"/>
</dbReference>
<dbReference type="InterPro" id="IPR015854">
    <property type="entry name" value="ABC_transpr_LolD-like"/>
</dbReference>
<evidence type="ECO:0000256" key="2">
    <source>
        <dbReference type="ARBA" id="ARBA00022741"/>
    </source>
</evidence>
<evidence type="ECO:0000256" key="3">
    <source>
        <dbReference type="ARBA" id="ARBA00022840"/>
    </source>
</evidence>
<dbReference type="GO" id="GO:0005886">
    <property type="term" value="C:plasma membrane"/>
    <property type="evidence" value="ECO:0007669"/>
    <property type="project" value="TreeGrafter"/>
</dbReference>
<dbReference type="PANTHER" id="PTHR24220">
    <property type="entry name" value="IMPORT ATP-BINDING PROTEIN"/>
    <property type="match status" value="1"/>
</dbReference>
<dbReference type="KEGG" id="pfer:IRI77_22605"/>
<proteinExistence type="inferred from homology"/>
<organism evidence="6 7">
    <name type="scientific">Paludibaculum fermentans</name>
    <dbReference type="NCBI Taxonomy" id="1473598"/>
    <lineage>
        <taxon>Bacteria</taxon>
        <taxon>Pseudomonadati</taxon>
        <taxon>Acidobacteriota</taxon>
        <taxon>Terriglobia</taxon>
        <taxon>Bryobacterales</taxon>
        <taxon>Bryobacteraceae</taxon>
        <taxon>Paludibaculum</taxon>
    </lineage>
</organism>
<dbReference type="Pfam" id="PF00005">
    <property type="entry name" value="ABC_tran"/>
    <property type="match status" value="1"/>
</dbReference>
<dbReference type="RefSeq" id="WP_194447277.1">
    <property type="nucleotide sequence ID" value="NZ_CP063849.1"/>
</dbReference>
<dbReference type="AlphaFoldDB" id="A0A7S7NL31"/>
<dbReference type="InterPro" id="IPR027417">
    <property type="entry name" value="P-loop_NTPase"/>
</dbReference>
<dbReference type="SUPFAM" id="SSF52540">
    <property type="entry name" value="P-loop containing nucleoside triphosphate hydrolases"/>
    <property type="match status" value="1"/>
</dbReference>
<evidence type="ECO:0000313" key="7">
    <source>
        <dbReference type="Proteomes" id="UP000593892"/>
    </source>
</evidence>
<dbReference type="PROSITE" id="PS00211">
    <property type="entry name" value="ABC_TRANSPORTER_1"/>
    <property type="match status" value="1"/>
</dbReference>
<dbReference type="SMART" id="SM00382">
    <property type="entry name" value="AAA"/>
    <property type="match status" value="1"/>
</dbReference>
<dbReference type="GO" id="GO:0005524">
    <property type="term" value="F:ATP binding"/>
    <property type="evidence" value="ECO:0007669"/>
    <property type="project" value="UniProtKB-KW"/>
</dbReference>
<accession>A0A7S7NL31</accession>
<dbReference type="InterPro" id="IPR017911">
    <property type="entry name" value="MacB-like_ATP-bd"/>
</dbReference>
<feature type="domain" description="ABC transporter" evidence="5">
    <location>
        <begin position="18"/>
        <end position="249"/>
    </location>
</feature>
<dbReference type="InterPro" id="IPR017871">
    <property type="entry name" value="ABC_transporter-like_CS"/>
</dbReference>
<evidence type="ECO:0000313" key="6">
    <source>
        <dbReference type="EMBL" id="QOY85607.1"/>
    </source>
</evidence>
<name>A0A7S7NL31_PALFE</name>
<evidence type="ECO:0000259" key="5">
    <source>
        <dbReference type="PROSITE" id="PS50893"/>
    </source>
</evidence>
<dbReference type="Proteomes" id="UP000593892">
    <property type="component" value="Chromosome"/>
</dbReference>
<dbReference type="Gene3D" id="3.40.50.300">
    <property type="entry name" value="P-loop containing nucleotide triphosphate hydrolases"/>
    <property type="match status" value="1"/>
</dbReference>
<protein>
    <submittedName>
        <fullName evidence="6">ABC transporter ATP-binding protein</fullName>
    </submittedName>
</protein>
<evidence type="ECO:0000256" key="4">
    <source>
        <dbReference type="ARBA" id="ARBA00038388"/>
    </source>
</evidence>
<reference evidence="6 7" key="1">
    <citation type="submission" date="2020-10" db="EMBL/GenBank/DDBJ databases">
        <title>Complete genome sequence of Paludibaculum fermentans P105T, a facultatively anaerobic acidobacterium capable of dissimilatory Fe(III) reduction.</title>
        <authorList>
            <person name="Dedysh S.N."/>
            <person name="Beletsky A.V."/>
            <person name="Kulichevskaya I.S."/>
            <person name="Mardanov A.V."/>
            <person name="Ravin N.V."/>
        </authorList>
    </citation>
    <scope>NUCLEOTIDE SEQUENCE [LARGE SCALE GENOMIC DNA]</scope>
    <source>
        <strain evidence="6 7">P105</strain>
    </source>
</reference>
<keyword evidence="2" id="KW-0547">Nucleotide-binding</keyword>
<dbReference type="GO" id="GO:0098796">
    <property type="term" value="C:membrane protein complex"/>
    <property type="evidence" value="ECO:0007669"/>
    <property type="project" value="UniProtKB-ARBA"/>
</dbReference>
<comment type="similarity">
    <text evidence="4">Belongs to the ABC transporter superfamily. Macrolide exporter (TC 3.A.1.122) family.</text>
</comment>
<keyword evidence="3 6" id="KW-0067">ATP-binding</keyword>
<evidence type="ECO:0000256" key="1">
    <source>
        <dbReference type="ARBA" id="ARBA00022448"/>
    </source>
</evidence>
<sequence>MKPEDTPTLNSAQEPALMEFRKVEKVYGQGDASMLALAGVDFRIEEGEFVAIMGPSGSGKSTCMNILGCLDTPTGGAYLFKGIDVGRLPRKQRARLRRYYLGFVFQGFNLLARTSALENVELPLVYRGTKSAERRERAAIALQTVGLKGWEDHTPAQLSGGQQQRVAIARAIVTEPAVLLADEPTGNLDSARSKEIMELLCQLNRERGISIAMVTHEPDMAEYASRTISFRDGLVSSDVSRSARAQVVSQ</sequence>
<dbReference type="GO" id="GO:0016887">
    <property type="term" value="F:ATP hydrolysis activity"/>
    <property type="evidence" value="ECO:0007669"/>
    <property type="project" value="InterPro"/>
</dbReference>
<keyword evidence="7" id="KW-1185">Reference proteome</keyword>
<dbReference type="InterPro" id="IPR003439">
    <property type="entry name" value="ABC_transporter-like_ATP-bd"/>
</dbReference>
<gene>
    <name evidence="6" type="ORF">IRI77_22605</name>
</gene>
<dbReference type="InterPro" id="IPR003593">
    <property type="entry name" value="AAA+_ATPase"/>
</dbReference>
<dbReference type="CDD" id="cd03255">
    <property type="entry name" value="ABC_MJ0796_LolCDE_FtsE"/>
    <property type="match status" value="1"/>
</dbReference>
<dbReference type="PROSITE" id="PS50893">
    <property type="entry name" value="ABC_TRANSPORTER_2"/>
    <property type="match status" value="1"/>
</dbReference>